<dbReference type="OMA" id="SINSNWF"/>
<keyword evidence="4" id="KW-1185">Reference proteome</keyword>
<dbReference type="OrthoDB" id="1612078at2759"/>
<dbReference type="Pfam" id="PF12222">
    <property type="entry name" value="PNGaseA"/>
    <property type="match status" value="1"/>
</dbReference>
<dbReference type="InterPro" id="IPR056948">
    <property type="entry name" value="PNGaseA_N"/>
</dbReference>
<keyword evidence="1" id="KW-0472">Membrane</keyword>
<dbReference type="PhylomeDB" id="B8M7F8"/>
<keyword evidence="1" id="KW-0812">Transmembrane</keyword>
<dbReference type="InParanoid" id="B8M7F8"/>
<dbReference type="AlphaFoldDB" id="B8M7F8"/>
<dbReference type="VEuPathDB" id="FungiDB:TSTA_036040"/>
<feature type="domain" description="Peptide N-acetyl-beta-D-glucosaminyl asparaginase amidase A N-terminal" evidence="2">
    <location>
        <begin position="130"/>
        <end position="453"/>
    </location>
</feature>
<evidence type="ECO:0000313" key="4">
    <source>
        <dbReference type="Proteomes" id="UP000001745"/>
    </source>
</evidence>
<protein>
    <recommendedName>
        <fullName evidence="2">Peptide N-acetyl-beta-D-glucosaminyl asparaginase amidase A N-terminal domain-containing protein</fullName>
    </recommendedName>
</protein>
<dbReference type="RefSeq" id="XP_002480812.1">
    <property type="nucleotide sequence ID" value="XM_002480767.1"/>
</dbReference>
<name>B8M7F8_TALSN</name>
<evidence type="ECO:0000259" key="2">
    <source>
        <dbReference type="Pfam" id="PF12222"/>
    </source>
</evidence>
<feature type="transmembrane region" description="Helical" evidence="1">
    <location>
        <begin position="80"/>
        <end position="101"/>
    </location>
</feature>
<evidence type="ECO:0000256" key="1">
    <source>
        <dbReference type="SAM" id="Phobius"/>
    </source>
</evidence>
<feature type="transmembrane region" description="Helical" evidence="1">
    <location>
        <begin position="6"/>
        <end position="29"/>
    </location>
</feature>
<proteinExistence type="predicted"/>
<dbReference type="EMBL" id="EQ962654">
    <property type="protein sequence ID" value="EED20378.1"/>
    <property type="molecule type" value="Genomic_DNA"/>
</dbReference>
<dbReference type="GeneID" id="8101875"/>
<organism evidence="3 4">
    <name type="scientific">Talaromyces stipitatus (strain ATCC 10500 / CBS 375.48 / QM 6759 / NRRL 1006)</name>
    <name type="common">Penicillium stipitatum</name>
    <dbReference type="NCBI Taxonomy" id="441959"/>
    <lineage>
        <taxon>Eukaryota</taxon>
        <taxon>Fungi</taxon>
        <taxon>Dikarya</taxon>
        <taxon>Ascomycota</taxon>
        <taxon>Pezizomycotina</taxon>
        <taxon>Eurotiomycetes</taxon>
        <taxon>Eurotiomycetidae</taxon>
        <taxon>Eurotiales</taxon>
        <taxon>Trichocomaceae</taxon>
        <taxon>Talaromyces</taxon>
        <taxon>Talaromyces sect. Talaromyces</taxon>
    </lineage>
</organism>
<dbReference type="HOGENOM" id="CLU_011027_0_1_1"/>
<sequence length="679" mass="74621">MEFGALGLYFYFPILVIVLIPVWAAYRLILCHERTHKSPTISSYNAINPEIDFTNKGKYDVIFSISNLKSYRSASRIIDIMKIAGALCLSLFCFYSFVVAFHHNINRGLRRQASVTNSSSVLVDFELYKPVEFDPPSQECDKVVLLMEHSFGYSYGQPFVGSFTPPDCDFDTVRINFTVTSRGRQFDRLALMYLNDTEVFRTSTAEPTTNGIVWTYIKEMSQYLTLWKSPQKVIFDLGNLIDSTYTGPFNTTLTASFTKENSVRTADLILPISARRSVNDSASAFNVPSDNATVDLTFPNNVQRAVVSISACGQSEEEFWWSSVLNQDIDDFDSTVGVLYGFSPFREIQLYIDGVLAGVIWPFPVIFTGGVAPGFWRPIVGIDAFDLREPEIDVSPFLPLLLDGKAHSFEIKVAGLNTPTSNGITLSETVNSYWVVTGKVFVYLGHSEDSIKSTGVPPSIHAPDPEFSFSRNLVSNSTANETLSYSVYAHRTLTITSGQTSWIQDLSFSNYGYLNQEGLSQRNIQNTTGISTVKGIGLSGGVEEYITTFSYPLDVNNTYALTASSTTIDASMDRGLSISSSGGLGISTYTLTSGPVYLQTRQWGDAHYYAAGGSSYSSGETTQEFSETSGGTTYSTYVQAVNGTVVTPNSQALSLPAQNSWFSAGGRPSIRSILGRGPN</sequence>
<dbReference type="eggNOG" id="ENOG502QSXK">
    <property type="taxonomic scope" value="Eukaryota"/>
</dbReference>
<dbReference type="Proteomes" id="UP000001745">
    <property type="component" value="Unassembled WGS sequence"/>
</dbReference>
<dbReference type="PANTHER" id="PTHR31104">
    <property type="entry name" value="PEPTIDE-N4-(N-ACETYL-BETA-GLUCOSAMINYL)ASPARAGINE AMIDASE A PROTEIN"/>
    <property type="match status" value="1"/>
</dbReference>
<dbReference type="InterPro" id="IPR021102">
    <property type="entry name" value="PNGase_A"/>
</dbReference>
<gene>
    <name evidence="3" type="ORF">TSTA_036040</name>
</gene>
<dbReference type="Pfam" id="PF25156">
    <property type="entry name" value="PNGase_A_C"/>
    <property type="match status" value="1"/>
</dbReference>
<keyword evidence="1" id="KW-1133">Transmembrane helix</keyword>
<accession>B8M7F8</accession>
<reference evidence="4" key="1">
    <citation type="journal article" date="2015" name="Genome Announc.">
        <title>Genome sequence of the AIDS-associated pathogen Penicillium marneffei (ATCC18224) and its near taxonomic relative Talaromyces stipitatus (ATCC10500).</title>
        <authorList>
            <person name="Nierman W.C."/>
            <person name="Fedorova-Abrams N.D."/>
            <person name="Andrianopoulos A."/>
        </authorList>
    </citation>
    <scope>NUCLEOTIDE SEQUENCE [LARGE SCALE GENOMIC DNA]</scope>
    <source>
        <strain evidence="4">ATCC 10500 / CBS 375.48 / QM 6759 / NRRL 1006</strain>
    </source>
</reference>
<evidence type="ECO:0000313" key="3">
    <source>
        <dbReference type="EMBL" id="EED20378.1"/>
    </source>
</evidence>